<evidence type="ECO:0000313" key="3">
    <source>
        <dbReference type="Proteomes" id="UP001438707"/>
    </source>
</evidence>
<protein>
    <recommendedName>
        <fullName evidence="4">Spindle and kinetochore-associated protein 3</fullName>
    </recommendedName>
</protein>
<feature type="region of interest" description="Disordered" evidence="1">
    <location>
        <begin position="461"/>
        <end position="483"/>
    </location>
</feature>
<feature type="region of interest" description="Disordered" evidence="1">
    <location>
        <begin position="296"/>
        <end position="320"/>
    </location>
</feature>
<feature type="compositionally biased region" description="Polar residues" evidence="1">
    <location>
        <begin position="124"/>
        <end position="145"/>
    </location>
</feature>
<proteinExistence type="predicted"/>
<feature type="compositionally biased region" description="Basic and acidic residues" evidence="1">
    <location>
        <begin position="103"/>
        <end position="116"/>
    </location>
</feature>
<comment type="caution">
    <text evidence="2">The sequence shown here is derived from an EMBL/GenBank/DDBJ whole genome shotgun (WGS) entry which is preliminary data.</text>
</comment>
<feature type="region of interest" description="Disordered" evidence="1">
    <location>
        <begin position="377"/>
        <end position="406"/>
    </location>
</feature>
<evidence type="ECO:0000256" key="1">
    <source>
        <dbReference type="SAM" id="MobiDB-lite"/>
    </source>
</evidence>
<reference evidence="2 3" key="1">
    <citation type="journal article" date="2024" name="Nat. Commun.">
        <title>Phylogenomics reveals the evolutionary origins of lichenization in chlorophyte algae.</title>
        <authorList>
            <person name="Puginier C."/>
            <person name="Libourel C."/>
            <person name="Otte J."/>
            <person name="Skaloud P."/>
            <person name="Haon M."/>
            <person name="Grisel S."/>
            <person name="Petersen M."/>
            <person name="Berrin J.G."/>
            <person name="Delaux P.M."/>
            <person name="Dal Grande F."/>
            <person name="Keller J."/>
        </authorList>
    </citation>
    <scope>NUCLEOTIDE SEQUENCE [LARGE SCALE GENOMIC DNA]</scope>
    <source>
        <strain evidence="2 3">SAG 2145</strain>
    </source>
</reference>
<dbReference type="Proteomes" id="UP001438707">
    <property type="component" value="Unassembled WGS sequence"/>
</dbReference>
<sequence>MLRKLSQSKPSIGPSRAREAFRDLLQRPVEDADTQLNQLREVSTDTASLQDLVEHCLQMQQQHRARIHALEARLEGYGYKPMPVEHELELEEASDIFDGIGESGDRNEGHQQHESPDQDLSLDPVTQSQLSPSVDTSSPAASQPISDVDELRTRYREASMASRPTETPPSQNVSSSVSALSLSPCLRELQQKYALASAKKAKDRVSLESVNAPQDHQSTQDGSKHHPLAGIGRKLDYLSLESPTLQMQPSKRSSVGPLEHLHLADVTTLPRLQHTPSADQSLGSSQMRQPAFTAHRTLPPSQMHHVRPALNPSAFDQDSTEDLRRHVIRENIQRTPAPHNLTILSAQFPVAMPQHVPAAPSGMPHPVPDRLRSNTAAAAAGAGTTQAKSALLSSPPRQSAAHPTTPSTADLLRAAHSGSQRGQASACGHASQQIYLQPQASAEERCPEVTSTLAAGHQLTHPAAQPAIDSSAPHITPCFHPAPSQGSLTGAAGTLFNRLLPGQLTRADGLPNTVMPAAHSFESRVSNPVQPDAVAADRLPALQPAGLGSMHGPAGASAVRGPSSWRPAVMPYRSGCNEQQSSRTAQTQAKVAAGWPPASGPEDRPMQLSNPVSGVNGRQACMSASSAHTHAGDAAGRLPVSTQLCMPMPHAAAHSAVSWPISTGFAGTMSAASEAPLMSQCLQTLHAPSLAAAHAASHPGADAGAANAIAQPVPPAASQAATTVPSCSHDDARAAKATRPTALHAALDTHGVPDPGVASRFPTHPKPSVSQPSAGMSSEGTAVQAPGPSQVSALTQQEYEAMPVRFSRHLPLDQINAALAFISERGSAGVQPGDLEAAGGRLWTSTMLSCLMALKRVKGMTINGHHAYYPC</sequence>
<evidence type="ECO:0008006" key="4">
    <source>
        <dbReference type="Google" id="ProtNLM"/>
    </source>
</evidence>
<keyword evidence="3" id="KW-1185">Reference proteome</keyword>
<name>A0AAW1S5Q4_9CHLO</name>
<feature type="region of interest" description="Disordered" evidence="1">
    <location>
        <begin position="200"/>
        <end position="229"/>
    </location>
</feature>
<feature type="compositionally biased region" description="Low complexity" evidence="1">
    <location>
        <begin position="377"/>
        <end position="387"/>
    </location>
</feature>
<gene>
    <name evidence="2" type="ORF">WJX74_005200</name>
</gene>
<organism evidence="2 3">
    <name type="scientific">Apatococcus lobatus</name>
    <dbReference type="NCBI Taxonomy" id="904363"/>
    <lineage>
        <taxon>Eukaryota</taxon>
        <taxon>Viridiplantae</taxon>
        <taxon>Chlorophyta</taxon>
        <taxon>core chlorophytes</taxon>
        <taxon>Trebouxiophyceae</taxon>
        <taxon>Chlorellales</taxon>
        <taxon>Chlorellaceae</taxon>
        <taxon>Apatococcus</taxon>
    </lineage>
</organism>
<evidence type="ECO:0000313" key="2">
    <source>
        <dbReference type="EMBL" id="KAK9841405.1"/>
    </source>
</evidence>
<dbReference type="EMBL" id="JALJOS010000003">
    <property type="protein sequence ID" value="KAK9841405.1"/>
    <property type="molecule type" value="Genomic_DNA"/>
</dbReference>
<dbReference type="AlphaFoldDB" id="A0AAW1S5Q4"/>
<accession>A0AAW1S5Q4</accession>
<feature type="region of interest" description="Disordered" evidence="1">
    <location>
        <begin position="714"/>
        <end position="787"/>
    </location>
</feature>
<feature type="compositionally biased region" description="Low complexity" evidence="1">
    <location>
        <begin position="714"/>
        <end position="726"/>
    </location>
</feature>
<feature type="region of interest" description="Disordered" evidence="1">
    <location>
        <begin position="98"/>
        <end position="149"/>
    </location>
</feature>
<feature type="compositionally biased region" description="Polar residues" evidence="1">
    <location>
        <begin position="391"/>
        <end position="406"/>
    </location>
</feature>
<feature type="compositionally biased region" description="Polar residues" evidence="1">
    <location>
        <begin position="768"/>
        <end position="787"/>
    </location>
</feature>
<feature type="compositionally biased region" description="Polar residues" evidence="1">
    <location>
        <begin position="208"/>
        <end position="221"/>
    </location>
</feature>